<keyword evidence="2" id="KW-0472">Membrane</keyword>
<keyword evidence="2 3" id="KW-0449">Lipoprotein</keyword>
<protein>
    <submittedName>
        <fullName evidence="3">NodT family efflux transporter outer membrane factor (OMF) lipoprotein</fullName>
    </submittedName>
</protein>
<dbReference type="AlphaFoldDB" id="A0A4V2RWQ1"/>
<dbReference type="RefSeq" id="WP_132010193.1">
    <property type="nucleotide sequence ID" value="NZ_JBHUNN010000002.1"/>
</dbReference>
<dbReference type="GO" id="GO:0015562">
    <property type="term" value="F:efflux transmembrane transporter activity"/>
    <property type="evidence" value="ECO:0007669"/>
    <property type="project" value="InterPro"/>
</dbReference>
<organism evidence="3 4">
    <name type="scientific">Camelimonas lactis</name>
    <dbReference type="NCBI Taxonomy" id="659006"/>
    <lineage>
        <taxon>Bacteria</taxon>
        <taxon>Pseudomonadati</taxon>
        <taxon>Pseudomonadota</taxon>
        <taxon>Alphaproteobacteria</taxon>
        <taxon>Hyphomicrobiales</taxon>
        <taxon>Chelatococcaceae</taxon>
        <taxon>Camelimonas</taxon>
    </lineage>
</organism>
<dbReference type="OrthoDB" id="7181739at2"/>
<keyword evidence="2" id="KW-0564">Palmitate</keyword>
<proteinExistence type="inferred from homology"/>
<dbReference type="Gene3D" id="1.20.1600.10">
    <property type="entry name" value="Outer membrane efflux proteins (OEP)"/>
    <property type="match status" value="1"/>
</dbReference>
<accession>A0A4V2RWQ1</accession>
<comment type="caution">
    <text evidence="3">The sequence shown here is derived from an EMBL/GenBank/DDBJ whole genome shotgun (WGS) entry which is preliminary data.</text>
</comment>
<sequence>MALTASFPSVCRRRHVTGARAAGPVCATVLVCAVALTGCAVGPDYSGAGMALPASWSGGGKSAAATTGAPQLAEWWARLGDPLLNRLIDGAVAGNLDVAAAKARVREARASYDQAVGALFPEVNGSGSATRSQAGAYRPANTVQGAARASWEIDLFGANRRAVEAARYGLDAATDDLRNSLLVLVGDIASNYVQARGYQARIALAQRTARSQRETEALTRTRLAAGGATALDVANAAGQAASTEAAIPALETGLTQTINRLSVLSGQPPSALAGDFRKIAPIPTPTWRVRLGVPANVLVDRPDVRLAERRFAQATARIGQATAAQYPSVSLTGDISTSAARLGDLGRNSSISWSFGPTLSVPLFNAGKLRAAVQVTEAQRDQYFIAWQASVLSALEEVENALVSLNQEGVRIARLASSVRNYAEALRLSRDLYQSGNVSFLDVLTAERSAYSAESALVDSRVTRALAWVSLNKALGGGWNGLVDASRPVIVDRNTGPHFVNINGSRP</sequence>
<dbReference type="EMBL" id="SLWL01000017">
    <property type="protein sequence ID" value="TCO09503.1"/>
    <property type="molecule type" value="Genomic_DNA"/>
</dbReference>
<dbReference type="NCBIfam" id="TIGR01845">
    <property type="entry name" value="outer_NodT"/>
    <property type="match status" value="1"/>
</dbReference>
<comment type="subcellular location">
    <subcellularLocation>
        <location evidence="2">Cell membrane</location>
        <topology evidence="2">Lipid-anchor</topology>
    </subcellularLocation>
</comment>
<keyword evidence="4" id="KW-1185">Reference proteome</keyword>
<dbReference type="Pfam" id="PF02321">
    <property type="entry name" value="OEP"/>
    <property type="match status" value="2"/>
</dbReference>
<dbReference type="PANTHER" id="PTHR30203">
    <property type="entry name" value="OUTER MEMBRANE CATION EFFLUX PROTEIN"/>
    <property type="match status" value="1"/>
</dbReference>
<comment type="similarity">
    <text evidence="1 2">Belongs to the outer membrane factor (OMF) (TC 1.B.17) family.</text>
</comment>
<dbReference type="InterPro" id="IPR010131">
    <property type="entry name" value="MdtP/NodT-like"/>
</dbReference>
<dbReference type="Proteomes" id="UP000294881">
    <property type="component" value="Unassembled WGS sequence"/>
</dbReference>
<keyword evidence="2" id="KW-0812">Transmembrane</keyword>
<reference evidence="3 4" key="1">
    <citation type="submission" date="2019-03" db="EMBL/GenBank/DDBJ databases">
        <title>Genomic Encyclopedia of Type Strains, Phase IV (KMG-IV): sequencing the most valuable type-strain genomes for metagenomic binning, comparative biology and taxonomic classification.</title>
        <authorList>
            <person name="Goeker M."/>
        </authorList>
    </citation>
    <scope>NUCLEOTIDE SEQUENCE [LARGE SCALE GENOMIC DNA]</scope>
    <source>
        <strain evidence="3 4">DSM 22958</strain>
    </source>
</reference>
<evidence type="ECO:0000256" key="1">
    <source>
        <dbReference type="ARBA" id="ARBA00007613"/>
    </source>
</evidence>
<dbReference type="GO" id="GO:0005886">
    <property type="term" value="C:plasma membrane"/>
    <property type="evidence" value="ECO:0007669"/>
    <property type="project" value="UniProtKB-SubCell"/>
</dbReference>
<evidence type="ECO:0000313" key="3">
    <source>
        <dbReference type="EMBL" id="TCO09503.1"/>
    </source>
</evidence>
<dbReference type="PANTHER" id="PTHR30203:SF25">
    <property type="entry name" value="OUTER MEMBRANE PROTEIN-RELATED"/>
    <property type="match status" value="1"/>
</dbReference>
<evidence type="ECO:0000256" key="2">
    <source>
        <dbReference type="RuleBase" id="RU362097"/>
    </source>
</evidence>
<gene>
    <name evidence="3" type="ORF">EV666_11726</name>
</gene>
<name>A0A4V2RWQ1_9HYPH</name>
<evidence type="ECO:0000313" key="4">
    <source>
        <dbReference type="Proteomes" id="UP000294881"/>
    </source>
</evidence>
<dbReference type="InterPro" id="IPR003423">
    <property type="entry name" value="OMP_efflux"/>
</dbReference>
<dbReference type="Gene3D" id="2.20.200.10">
    <property type="entry name" value="Outer membrane efflux proteins (OEP)"/>
    <property type="match status" value="1"/>
</dbReference>
<keyword evidence="2" id="KW-1134">Transmembrane beta strand</keyword>
<dbReference type="SUPFAM" id="SSF56954">
    <property type="entry name" value="Outer membrane efflux proteins (OEP)"/>
    <property type="match status" value="1"/>
</dbReference>